<dbReference type="AlphaFoldDB" id="A0A1I8BAJ3"/>
<accession>A0A1I8BAJ3</accession>
<organism evidence="2 3">
    <name type="scientific">Meloidogyne hapla</name>
    <name type="common">Root-knot nematode worm</name>
    <dbReference type="NCBI Taxonomy" id="6305"/>
    <lineage>
        <taxon>Eukaryota</taxon>
        <taxon>Metazoa</taxon>
        <taxon>Ecdysozoa</taxon>
        <taxon>Nematoda</taxon>
        <taxon>Chromadorea</taxon>
        <taxon>Rhabditida</taxon>
        <taxon>Tylenchina</taxon>
        <taxon>Tylenchomorpha</taxon>
        <taxon>Tylenchoidea</taxon>
        <taxon>Meloidogynidae</taxon>
        <taxon>Meloidogyninae</taxon>
        <taxon>Meloidogyne</taxon>
    </lineage>
</organism>
<keyword evidence="1" id="KW-1133">Transmembrane helix</keyword>
<keyword evidence="1" id="KW-0812">Transmembrane</keyword>
<keyword evidence="1" id="KW-0472">Membrane</keyword>
<feature type="transmembrane region" description="Helical" evidence="1">
    <location>
        <begin position="5"/>
        <end position="22"/>
    </location>
</feature>
<evidence type="ECO:0000313" key="3">
    <source>
        <dbReference type="WBParaSite" id="MhA1_Contig1774.frz3.gene6"/>
    </source>
</evidence>
<reference evidence="3" key="1">
    <citation type="submission" date="2016-11" db="UniProtKB">
        <authorList>
            <consortium name="WormBaseParasite"/>
        </authorList>
    </citation>
    <scope>IDENTIFICATION</scope>
</reference>
<proteinExistence type="predicted"/>
<dbReference type="Proteomes" id="UP000095281">
    <property type="component" value="Unplaced"/>
</dbReference>
<keyword evidence="2" id="KW-1185">Reference proteome</keyword>
<sequence length="101" mass="12057">MSKIIFGYIIGILINFMIVNAFNDCYDNCGYGGTGMGNGMMYYNDYYMGNSNPYWYGNNHFHHPWGYTSPNYFHSPYSYGYGGHPFYYSNYHQHHNYYPYY</sequence>
<evidence type="ECO:0000256" key="1">
    <source>
        <dbReference type="SAM" id="Phobius"/>
    </source>
</evidence>
<dbReference type="WBParaSite" id="MhA1_Contig1774.frz3.gene6">
    <property type="protein sequence ID" value="MhA1_Contig1774.frz3.gene6"/>
    <property type="gene ID" value="MhA1_Contig1774.frz3.gene6"/>
</dbReference>
<name>A0A1I8BAJ3_MELHA</name>
<protein>
    <submittedName>
        <fullName evidence="3">Uncharacterized protein</fullName>
    </submittedName>
</protein>
<evidence type="ECO:0000313" key="2">
    <source>
        <dbReference type="Proteomes" id="UP000095281"/>
    </source>
</evidence>